<dbReference type="EMBL" id="JAYMYQ010000010">
    <property type="protein sequence ID" value="KAK7308596.1"/>
    <property type="molecule type" value="Genomic_DNA"/>
</dbReference>
<evidence type="ECO:0000313" key="1">
    <source>
        <dbReference type="EMBL" id="KAK7308596.1"/>
    </source>
</evidence>
<organism evidence="1 2">
    <name type="scientific">Canavalia gladiata</name>
    <name type="common">Sword bean</name>
    <name type="synonym">Dolichos gladiatus</name>
    <dbReference type="NCBI Taxonomy" id="3824"/>
    <lineage>
        <taxon>Eukaryota</taxon>
        <taxon>Viridiplantae</taxon>
        <taxon>Streptophyta</taxon>
        <taxon>Embryophyta</taxon>
        <taxon>Tracheophyta</taxon>
        <taxon>Spermatophyta</taxon>
        <taxon>Magnoliopsida</taxon>
        <taxon>eudicotyledons</taxon>
        <taxon>Gunneridae</taxon>
        <taxon>Pentapetalae</taxon>
        <taxon>rosids</taxon>
        <taxon>fabids</taxon>
        <taxon>Fabales</taxon>
        <taxon>Fabaceae</taxon>
        <taxon>Papilionoideae</taxon>
        <taxon>50 kb inversion clade</taxon>
        <taxon>NPAAA clade</taxon>
        <taxon>indigoferoid/millettioid clade</taxon>
        <taxon>Phaseoleae</taxon>
        <taxon>Canavalia</taxon>
    </lineage>
</organism>
<protein>
    <submittedName>
        <fullName evidence="1">Uncharacterized protein</fullName>
    </submittedName>
</protein>
<comment type="caution">
    <text evidence="1">The sequence shown here is derived from an EMBL/GenBank/DDBJ whole genome shotgun (WGS) entry which is preliminary data.</text>
</comment>
<keyword evidence="2" id="KW-1185">Reference proteome</keyword>
<evidence type="ECO:0000313" key="2">
    <source>
        <dbReference type="Proteomes" id="UP001367508"/>
    </source>
</evidence>
<name>A0AAN9K2A6_CANGL</name>
<proteinExistence type="predicted"/>
<accession>A0AAN9K2A6</accession>
<dbReference type="Proteomes" id="UP001367508">
    <property type="component" value="Unassembled WGS sequence"/>
</dbReference>
<dbReference type="AlphaFoldDB" id="A0AAN9K2A6"/>
<sequence>MVRIELELSFELDKFLLSRAREGGYLGKDGAKEKVRARRFERELPPLMVANGVFDEGKRRMETPPLTLAVAINEGDDGGPG</sequence>
<gene>
    <name evidence="1" type="ORF">VNO77_42215</name>
</gene>
<reference evidence="1 2" key="1">
    <citation type="submission" date="2024-01" db="EMBL/GenBank/DDBJ databases">
        <title>The genomes of 5 underutilized Papilionoideae crops provide insights into root nodulation and disease resistanc.</title>
        <authorList>
            <person name="Jiang F."/>
        </authorList>
    </citation>
    <scope>NUCLEOTIDE SEQUENCE [LARGE SCALE GENOMIC DNA]</scope>
    <source>
        <strain evidence="1">LVBAO_FW01</strain>
        <tissue evidence="1">Leaves</tissue>
    </source>
</reference>